<evidence type="ECO:0000313" key="3">
    <source>
        <dbReference type="Proteomes" id="UP000553980"/>
    </source>
</evidence>
<organism evidence="2 3">
    <name type="scientific">Brucella pecoris</name>
    <dbReference type="NCBI Taxonomy" id="867683"/>
    <lineage>
        <taxon>Bacteria</taxon>
        <taxon>Pseudomonadati</taxon>
        <taxon>Pseudomonadota</taxon>
        <taxon>Alphaproteobacteria</taxon>
        <taxon>Hyphomicrobiales</taxon>
        <taxon>Brucellaceae</taxon>
        <taxon>Brucella/Ochrobactrum group</taxon>
        <taxon>Brucella</taxon>
    </lineage>
</organism>
<reference evidence="2 3" key="1">
    <citation type="submission" date="2020-08" db="EMBL/GenBank/DDBJ databases">
        <title>Genomic Encyclopedia of Type Strains, Phase IV (KMG-IV): sequencing the most valuable type-strain genomes for metagenomic binning, comparative biology and taxonomic classification.</title>
        <authorList>
            <person name="Goeker M."/>
        </authorList>
    </citation>
    <scope>NUCLEOTIDE SEQUENCE [LARGE SCALE GENOMIC DNA]</scope>
    <source>
        <strain evidence="2 3">DSM 23868</strain>
    </source>
</reference>
<evidence type="ECO:0000256" key="1">
    <source>
        <dbReference type="SAM" id="Phobius"/>
    </source>
</evidence>
<accession>A0AB34YMK1</accession>
<keyword evidence="1" id="KW-0812">Transmembrane</keyword>
<dbReference type="EMBL" id="JACIEX010000001">
    <property type="protein sequence ID" value="MBB4092039.1"/>
    <property type="molecule type" value="Genomic_DNA"/>
</dbReference>
<feature type="transmembrane region" description="Helical" evidence="1">
    <location>
        <begin position="12"/>
        <end position="28"/>
    </location>
</feature>
<keyword evidence="1" id="KW-1133">Transmembrane helix</keyword>
<evidence type="ECO:0000313" key="2">
    <source>
        <dbReference type="EMBL" id="MBB4092039.1"/>
    </source>
</evidence>
<proteinExistence type="predicted"/>
<comment type="caution">
    <text evidence="2">The sequence shown here is derived from an EMBL/GenBank/DDBJ whole genome shotgun (WGS) entry which is preliminary data.</text>
</comment>
<name>A0AB34YMK1_9HYPH</name>
<protein>
    <submittedName>
        <fullName evidence="2">Uncharacterized protein</fullName>
    </submittedName>
</protein>
<gene>
    <name evidence="2" type="ORF">GGQ79_000512</name>
</gene>
<sequence length="29" mass="3365">MPWYFRLESGFAVVFVIAVCAHVLVQLIR</sequence>
<keyword evidence="3" id="KW-1185">Reference proteome</keyword>
<keyword evidence="1" id="KW-0472">Membrane</keyword>
<dbReference type="AlphaFoldDB" id="A0AB34YMK1"/>
<dbReference type="Proteomes" id="UP000553980">
    <property type="component" value="Unassembled WGS sequence"/>
</dbReference>